<feature type="compositionally biased region" description="Basic and acidic residues" evidence="2">
    <location>
        <begin position="1227"/>
        <end position="1240"/>
    </location>
</feature>
<dbReference type="GeneID" id="27312349"/>
<feature type="compositionally biased region" description="Polar residues" evidence="2">
    <location>
        <begin position="436"/>
        <end position="453"/>
    </location>
</feature>
<feature type="compositionally biased region" description="Polar residues" evidence="2">
    <location>
        <begin position="374"/>
        <end position="412"/>
    </location>
</feature>
<feature type="compositionally biased region" description="Low complexity" evidence="2">
    <location>
        <begin position="799"/>
        <end position="820"/>
    </location>
</feature>
<feature type="compositionally biased region" description="Acidic residues" evidence="2">
    <location>
        <begin position="1201"/>
        <end position="1226"/>
    </location>
</feature>
<gene>
    <name evidence="4" type="ORF">PV09_04376</name>
</gene>
<dbReference type="InParanoid" id="A0A0D2ADT9"/>
<keyword evidence="5" id="KW-1185">Reference proteome</keyword>
<dbReference type="InterPro" id="IPR012677">
    <property type="entry name" value="Nucleotide-bd_a/b_plait_sf"/>
</dbReference>
<feature type="region of interest" description="Disordered" evidence="2">
    <location>
        <begin position="761"/>
        <end position="820"/>
    </location>
</feature>
<dbReference type="SMART" id="SM00360">
    <property type="entry name" value="RRM"/>
    <property type="match status" value="1"/>
</dbReference>
<dbReference type="VEuPathDB" id="FungiDB:PV09_04376"/>
<feature type="compositionally biased region" description="Acidic residues" evidence="2">
    <location>
        <begin position="893"/>
        <end position="929"/>
    </location>
</feature>
<feature type="compositionally biased region" description="Polar residues" evidence="2">
    <location>
        <begin position="1506"/>
        <end position="1515"/>
    </location>
</feature>
<reference evidence="4 5" key="1">
    <citation type="submission" date="2015-01" db="EMBL/GenBank/DDBJ databases">
        <title>The Genome Sequence of Ochroconis gallopava CBS43764.</title>
        <authorList>
            <consortium name="The Broad Institute Genomics Platform"/>
            <person name="Cuomo C."/>
            <person name="de Hoog S."/>
            <person name="Gorbushina A."/>
            <person name="Stielow B."/>
            <person name="Teixiera M."/>
            <person name="Abouelleil A."/>
            <person name="Chapman S.B."/>
            <person name="Priest M."/>
            <person name="Young S.K."/>
            <person name="Wortman J."/>
            <person name="Nusbaum C."/>
            <person name="Birren B."/>
        </authorList>
    </citation>
    <scope>NUCLEOTIDE SEQUENCE [LARGE SCALE GENOMIC DNA]</scope>
    <source>
        <strain evidence="4 5">CBS 43764</strain>
    </source>
</reference>
<evidence type="ECO:0000313" key="4">
    <source>
        <dbReference type="EMBL" id="KIW04630.1"/>
    </source>
</evidence>
<feature type="region of interest" description="Disordered" evidence="2">
    <location>
        <begin position="846"/>
        <end position="942"/>
    </location>
</feature>
<feature type="compositionally biased region" description="Basic and acidic residues" evidence="2">
    <location>
        <begin position="737"/>
        <end position="747"/>
    </location>
</feature>
<dbReference type="PROSITE" id="PS50102">
    <property type="entry name" value="RRM"/>
    <property type="match status" value="1"/>
</dbReference>
<feature type="region of interest" description="Disordered" evidence="2">
    <location>
        <begin position="1614"/>
        <end position="1648"/>
    </location>
</feature>
<feature type="compositionally biased region" description="Acidic residues" evidence="2">
    <location>
        <begin position="163"/>
        <end position="177"/>
    </location>
</feature>
<feature type="region of interest" description="Disordered" evidence="2">
    <location>
        <begin position="1"/>
        <end position="45"/>
    </location>
</feature>
<feature type="region of interest" description="Disordered" evidence="2">
    <location>
        <begin position="435"/>
        <end position="747"/>
    </location>
</feature>
<dbReference type="Pfam" id="PF00076">
    <property type="entry name" value="RRM_1"/>
    <property type="match status" value="1"/>
</dbReference>
<feature type="compositionally biased region" description="Basic and acidic residues" evidence="2">
    <location>
        <begin position="930"/>
        <end position="942"/>
    </location>
</feature>
<feature type="compositionally biased region" description="Acidic residues" evidence="2">
    <location>
        <begin position="536"/>
        <end position="556"/>
    </location>
</feature>
<dbReference type="EMBL" id="KN847540">
    <property type="protein sequence ID" value="KIW04630.1"/>
    <property type="molecule type" value="Genomic_DNA"/>
</dbReference>
<feature type="compositionally biased region" description="Basic and acidic residues" evidence="2">
    <location>
        <begin position="846"/>
        <end position="866"/>
    </location>
</feature>
<organism evidence="4 5">
    <name type="scientific">Verruconis gallopava</name>
    <dbReference type="NCBI Taxonomy" id="253628"/>
    <lineage>
        <taxon>Eukaryota</taxon>
        <taxon>Fungi</taxon>
        <taxon>Dikarya</taxon>
        <taxon>Ascomycota</taxon>
        <taxon>Pezizomycotina</taxon>
        <taxon>Dothideomycetes</taxon>
        <taxon>Pleosporomycetidae</taxon>
        <taxon>Venturiales</taxon>
        <taxon>Sympoventuriaceae</taxon>
        <taxon>Verruconis</taxon>
    </lineage>
</organism>
<feature type="compositionally biased region" description="Polar residues" evidence="2">
    <location>
        <begin position="568"/>
        <end position="602"/>
    </location>
</feature>
<feature type="region of interest" description="Disordered" evidence="2">
    <location>
        <begin position="86"/>
        <end position="274"/>
    </location>
</feature>
<feature type="region of interest" description="Disordered" evidence="2">
    <location>
        <begin position="316"/>
        <end position="343"/>
    </location>
</feature>
<dbReference type="PANTHER" id="PTHR35711:SF1">
    <property type="entry name" value="ECTODERMAL, ISOFORM F"/>
    <property type="match status" value="1"/>
</dbReference>
<dbReference type="Proteomes" id="UP000053259">
    <property type="component" value="Unassembled WGS sequence"/>
</dbReference>
<dbReference type="GO" id="GO:0003723">
    <property type="term" value="F:RNA binding"/>
    <property type="evidence" value="ECO:0007669"/>
    <property type="project" value="UniProtKB-UniRule"/>
</dbReference>
<feature type="compositionally biased region" description="Acidic residues" evidence="2">
    <location>
        <begin position="1476"/>
        <end position="1496"/>
    </location>
</feature>
<dbReference type="PANTHER" id="PTHR35711">
    <property type="entry name" value="EXPRESSED PROTEIN"/>
    <property type="match status" value="1"/>
</dbReference>
<feature type="compositionally biased region" description="Acidic residues" evidence="2">
    <location>
        <begin position="1567"/>
        <end position="1582"/>
    </location>
</feature>
<feature type="compositionally biased region" description="Basic and acidic residues" evidence="2">
    <location>
        <begin position="1823"/>
        <end position="1838"/>
    </location>
</feature>
<accession>A0A0D2ADT9</accession>
<keyword evidence="1" id="KW-0694">RNA-binding</keyword>
<feature type="compositionally biased region" description="Basic and acidic residues" evidence="2">
    <location>
        <begin position="1186"/>
        <end position="1200"/>
    </location>
</feature>
<dbReference type="Gene3D" id="3.30.70.330">
    <property type="match status" value="1"/>
</dbReference>
<feature type="compositionally biased region" description="Acidic residues" evidence="2">
    <location>
        <begin position="1277"/>
        <end position="1287"/>
    </location>
</feature>
<feature type="compositionally biased region" description="Polar residues" evidence="2">
    <location>
        <begin position="181"/>
        <end position="196"/>
    </location>
</feature>
<feature type="domain" description="RRM" evidence="3">
    <location>
        <begin position="967"/>
        <end position="1047"/>
    </location>
</feature>
<dbReference type="RefSeq" id="XP_016214499.1">
    <property type="nucleotide sequence ID" value="XM_016357707.1"/>
</dbReference>
<feature type="compositionally biased region" description="Acidic residues" evidence="2">
    <location>
        <begin position="1347"/>
        <end position="1358"/>
    </location>
</feature>
<evidence type="ECO:0000256" key="2">
    <source>
        <dbReference type="SAM" id="MobiDB-lite"/>
    </source>
</evidence>
<evidence type="ECO:0000259" key="3">
    <source>
        <dbReference type="PROSITE" id="PS50102"/>
    </source>
</evidence>
<dbReference type="SUPFAM" id="SSF54928">
    <property type="entry name" value="RNA-binding domain, RBD"/>
    <property type="match status" value="1"/>
</dbReference>
<dbReference type="InterPro" id="IPR000504">
    <property type="entry name" value="RRM_dom"/>
</dbReference>
<feature type="compositionally biased region" description="Low complexity" evidence="2">
    <location>
        <begin position="722"/>
        <end position="736"/>
    </location>
</feature>
<protein>
    <recommendedName>
        <fullName evidence="3">RRM domain-containing protein</fullName>
    </recommendedName>
</protein>
<feature type="compositionally biased region" description="Basic and acidic residues" evidence="2">
    <location>
        <begin position="1069"/>
        <end position="1079"/>
    </location>
</feature>
<feature type="compositionally biased region" description="Polar residues" evidence="2">
    <location>
        <begin position="516"/>
        <end position="530"/>
    </location>
</feature>
<evidence type="ECO:0000313" key="5">
    <source>
        <dbReference type="Proteomes" id="UP000053259"/>
    </source>
</evidence>
<feature type="region of interest" description="Disordered" evidence="2">
    <location>
        <begin position="1443"/>
        <end position="1586"/>
    </location>
</feature>
<dbReference type="HOGENOM" id="CLU_237204_0_0_1"/>
<dbReference type="CDD" id="cd00590">
    <property type="entry name" value="RRM_SF"/>
    <property type="match status" value="1"/>
</dbReference>
<evidence type="ECO:0000256" key="1">
    <source>
        <dbReference type="PROSITE-ProRule" id="PRU00176"/>
    </source>
</evidence>
<feature type="compositionally biased region" description="Acidic residues" evidence="2">
    <location>
        <begin position="1300"/>
        <end position="1329"/>
    </location>
</feature>
<feature type="compositionally biased region" description="Acidic residues" evidence="2">
    <location>
        <begin position="683"/>
        <end position="699"/>
    </location>
</feature>
<proteinExistence type="predicted"/>
<feature type="compositionally biased region" description="Acidic residues" evidence="2">
    <location>
        <begin position="1445"/>
        <end position="1459"/>
    </location>
</feature>
<feature type="region of interest" description="Disordered" evidence="2">
    <location>
        <begin position="368"/>
        <end position="415"/>
    </location>
</feature>
<feature type="compositionally biased region" description="Polar residues" evidence="2">
    <location>
        <begin position="1"/>
        <end position="38"/>
    </location>
</feature>
<dbReference type="STRING" id="253628.A0A0D2ADT9"/>
<feature type="region of interest" description="Disordered" evidence="2">
    <location>
        <begin position="1186"/>
        <end position="1361"/>
    </location>
</feature>
<feature type="region of interest" description="Disordered" evidence="2">
    <location>
        <begin position="1046"/>
        <end position="1080"/>
    </location>
</feature>
<dbReference type="InterPro" id="IPR035979">
    <property type="entry name" value="RBD_domain_sf"/>
</dbReference>
<sequence length="1838" mass="199207">MAGYYNQQLPPPNYGSNSSFHPSFPAQQPPQGYGNNAYNPPAPTAFDQQLQYSTTGQSVYGMEPTTPVLDQNQMNWFWSEVRSGHIPTIPSAQGQPTFAPPPQMPPQQAYHAHPPPPQQHQQYQYPPPQQYGSQTSTRQNAFPTQQSAATYNSAQDVPMDDAYKDDEDWSDGDEEYAPPDINNNNNDGSVSGTNETIPGLGHISQGNRTARESDSQPLQQPLPPFNPFKSQSLHTPPSEPPPPASKPHIQIQVQPKSSSVEHQPKRPNIALRDKAGEVLRDFHAHGIGYAQLSEEPGFDEFEKNLLRQLYTQYNIPQESPQPVTTSKQSAASSAVHESSEERLSEVKRLLESAGFEIDDVTLASLAKPRLPPNAAQQEPVTSTLPGLGAMTTQQQQESATPPHTRPLSTSASAAADITEGRSAYLAKLKAMKGKTVVSSHQSTPVQTGAQTNAPGPGASTPRRAMINQEALKRKLLEKREALARAAAAGVVGESPSGRASAPLRTESVSDIAYESGQASAPSGSEATNTPVIDMSSPEETEELGEGEEGNENDGPETGEISEVATTKPIPTSVVQQTAQPSGLPQKSAEPSISSYVANNSDQSVRRSPRSGLPARPPGATSRYSQPYPPAVHSPGQFGRPWQQDLKRPASSAFGSPWSHPQAKRPYPPQPVDEAPEPVVIDISSEEEDEEDDMSVGELDDIQHGRSTWKRSMHQSGQSSGFATPPVITTPDPVTAARQEEHARQKALIEAKRDALKRQIQLKEAQKSQVSTGHVSPATAISAPNSSASLSKDRLTKIRSSSMTSHSSPSVSASAARQAALKSLEADIRTDEQQLEALQAQIDSLKRDMERKNREKDALAKEIREFGVDPEGLSFVQMREMRDSLAEGAPTADTEQDMAINEDDEMEEEEEEGEEEEEEEEEEEGEEESVEEKSGSQDEDDRREVFLPQNADDSIPEADDPRALASGSRIQIHNISFRATKQSLRRLLGAYDITGISLPNHNKKQMKKKQAGHALVDFLYPAEAEDAIAELKGKVFEGLVISVGRVAPPSPQGTRRGNKQVKEAGASGAKAKDVRGHETSHPVQIRVSRLAERLCNPTSFQGWLGRFVHVATNINFVKDKSTQKPIGVVYLELPDYRTASELVQVKSGRSTRKSPFVVEIIEGDDDEYEPEPPQQALGFLQALKGTTREEPVAPEVAKVEVSDDESDDEEEDDDAMCESEDGSEEGEVSEKEEEKGNEDHISSTQHVPHSHSHSAFPVIAEASDEMNATEFKSGQDAESSENDDEPEIPGDLGAVLHDVEDVPMDEDDVDSSEEFEVETMSDDEEGESEEKTEPVLPGGEGSSPSEESSAEEGEEEAEEFTLQVPDVAMHPNMAELASKHGATNESQASDIGKIEEIRDELMTGVVPSVGEHVEAQGPLAPAEPSMSSEQGFNSATADVAMAEGTDMLDDNDDDFYEPDVTEVVAEPGPAYQPSTEYAEEDEYDPELNAEPFPETDDVFANIGGARSGSNDANTVQLKEPGKSSGDNGRDGEEGAQPDEEPTSVNGGGALPGNTMNLQNEVPKAAEQLSEDGEVLTESDSSVDGEEKAYVAATAVDNAVPSPSLVSVSGLAHHADDHFDDTPSPRISFPIPKMRPLGSKPPDAPKTSRIEDSANINSTVIADSKYTPYQSPLKFLKSYRYHPNFSADVPGGMRSLTYSHKLDARQPLCQAELEGGTCNHPLDCSGQHFNDYAFSDSDIIKLIGSIDPSRPQEEKVRWSNGVKKLIAEIQKEGIKDLESIAQKVVAHRRVFFGNSILGYESPAVMDFDVRGIDGGAEVEGDDDQADGHDDVHDAKSEIEA</sequence>
<dbReference type="OrthoDB" id="1922977at2759"/>
<feature type="compositionally biased region" description="Polar residues" evidence="2">
    <location>
        <begin position="316"/>
        <end position="328"/>
    </location>
</feature>
<feature type="compositionally biased region" description="Polar residues" evidence="2">
    <location>
        <begin position="131"/>
        <end position="155"/>
    </location>
</feature>
<feature type="region of interest" description="Disordered" evidence="2">
    <location>
        <begin position="1812"/>
        <end position="1838"/>
    </location>
</feature>
<feature type="compositionally biased region" description="Basic and acidic residues" evidence="2">
    <location>
        <begin position="470"/>
        <end position="482"/>
    </location>
</feature>
<name>A0A0D2ADT9_9PEZI</name>
<feature type="compositionally biased region" description="Polar residues" evidence="2">
    <location>
        <begin position="251"/>
        <end position="261"/>
    </location>
</feature>